<dbReference type="RefSeq" id="WP_078924225.1">
    <property type="nucleotide sequence ID" value="NZ_FUYB01000031.1"/>
</dbReference>
<dbReference type="Proteomes" id="UP000190460">
    <property type="component" value="Unassembled WGS sequence"/>
</dbReference>
<dbReference type="EMBL" id="FUYB01000031">
    <property type="protein sequence ID" value="SKA95603.1"/>
    <property type="molecule type" value="Genomic_DNA"/>
</dbReference>
<evidence type="ECO:0000313" key="2">
    <source>
        <dbReference type="EMBL" id="SKA95603.1"/>
    </source>
</evidence>
<proteinExistence type="predicted"/>
<name>A0A1T4Y1U8_9GAMM</name>
<dbReference type="OrthoDB" id="7064461at2"/>
<keyword evidence="1" id="KW-0732">Signal</keyword>
<reference evidence="2 3" key="1">
    <citation type="submission" date="2017-02" db="EMBL/GenBank/DDBJ databases">
        <authorList>
            <person name="Peterson S.W."/>
        </authorList>
    </citation>
    <scope>NUCLEOTIDE SEQUENCE [LARGE SCALE GENOMIC DNA]</scope>
    <source>
        <strain evidence="2 3">ATCC 49788</strain>
    </source>
</reference>
<gene>
    <name evidence="2" type="ORF">SAMN02745130_03803</name>
</gene>
<accession>A0A1T4Y1U8</accession>
<feature type="signal peptide" evidence="1">
    <location>
        <begin position="1"/>
        <end position="21"/>
    </location>
</feature>
<dbReference type="AlphaFoldDB" id="A0A1T4Y1U8"/>
<evidence type="ECO:0000256" key="1">
    <source>
        <dbReference type="SAM" id="SignalP"/>
    </source>
</evidence>
<protein>
    <submittedName>
        <fullName evidence="2">Uncharacterized protein</fullName>
    </submittedName>
</protein>
<keyword evidence="3" id="KW-1185">Reference proteome</keyword>
<feature type="chain" id="PRO_5012798089" evidence="1">
    <location>
        <begin position="22"/>
        <end position="183"/>
    </location>
</feature>
<organism evidence="2 3">
    <name type="scientific">Thiothrix eikelboomii</name>
    <dbReference type="NCBI Taxonomy" id="92487"/>
    <lineage>
        <taxon>Bacteria</taxon>
        <taxon>Pseudomonadati</taxon>
        <taxon>Pseudomonadota</taxon>
        <taxon>Gammaproteobacteria</taxon>
        <taxon>Thiotrichales</taxon>
        <taxon>Thiotrichaceae</taxon>
        <taxon>Thiothrix</taxon>
    </lineage>
</organism>
<sequence length="183" mass="20819">MKRFILILALGLMLPSTYAVSTEALITEIRQHYHSIHQQRPKLKGKEFDAGLQATEGVEAKAFRDAKGELKLIKTIAYGEMGKTFSEYYFQSQQLIFVLTSTHRYNAPMYVDEKAAKELGVAPFDPKKTVVTEDRYYFNQGQLIRWLDNKKRSIAPTQPAFVTQGKAMLQMSQHLVSKAQAAQ</sequence>
<evidence type="ECO:0000313" key="3">
    <source>
        <dbReference type="Proteomes" id="UP000190460"/>
    </source>
</evidence>